<sequence length="236" mass="27543">MRKKISIGLLFAAFIVVLSSYFLSPYDWISGVLAGAGTELFGILLSVAIIEWLINKKEEDKRKKIEAIALKKLKSNLIIHLDFLFRLANDSGETKNVFKDFDGKYFDKINNLNMHEDAPVHPPKKLHEVIQFEFERLHDLNKNLIETYIYFMDEGIISYLEKLNSHDYMNLMSDLSVKCLFEKETGRQLFIISTDNYVEDYFKTLIDLCQYYNELVPFDKIVQINVNESMINGFII</sequence>
<dbReference type="Proteomes" id="UP001396646">
    <property type="component" value="Unassembled WGS sequence"/>
</dbReference>
<protein>
    <submittedName>
        <fullName evidence="2">Uncharacterized protein</fullName>
    </submittedName>
</protein>
<keyword evidence="1" id="KW-0472">Membrane</keyword>
<feature type="transmembrane region" description="Helical" evidence="1">
    <location>
        <begin position="7"/>
        <end position="23"/>
    </location>
</feature>
<dbReference type="EMBL" id="JBCAUS010000008">
    <property type="protein sequence ID" value="MEL4306449.1"/>
    <property type="molecule type" value="Genomic_DNA"/>
</dbReference>
<keyword evidence="1" id="KW-1133">Transmembrane helix</keyword>
<evidence type="ECO:0000313" key="3">
    <source>
        <dbReference type="Proteomes" id="UP001396646"/>
    </source>
</evidence>
<gene>
    <name evidence="2" type="ORF">WOA13_11535</name>
</gene>
<reference evidence="2 3" key="1">
    <citation type="submission" date="2024-04" db="EMBL/GenBank/DDBJ databases">
        <title>Methanococcoides sp. LMO-2.</title>
        <authorList>
            <person name="Liang L."/>
        </authorList>
    </citation>
    <scope>NUCLEOTIDE SEQUENCE [LARGE SCALE GENOMIC DNA]</scope>
    <source>
        <strain evidence="2 3">LMO-2</strain>
    </source>
</reference>
<feature type="transmembrane region" description="Helical" evidence="1">
    <location>
        <begin position="29"/>
        <end position="54"/>
    </location>
</feature>
<name>A0ABU9KVM1_9EURY</name>
<evidence type="ECO:0000313" key="2">
    <source>
        <dbReference type="EMBL" id="MEL4306449.1"/>
    </source>
</evidence>
<evidence type="ECO:0000256" key="1">
    <source>
        <dbReference type="SAM" id="Phobius"/>
    </source>
</evidence>
<keyword evidence="1" id="KW-0812">Transmembrane</keyword>
<comment type="caution">
    <text evidence="2">The sequence shown here is derived from an EMBL/GenBank/DDBJ whole genome shotgun (WGS) entry which is preliminary data.</text>
</comment>
<accession>A0ABU9KVM1</accession>
<proteinExistence type="predicted"/>
<dbReference type="RefSeq" id="WP_342128051.1">
    <property type="nucleotide sequence ID" value="NZ_JBCAUS010000008.1"/>
</dbReference>
<organism evidence="2 3">
    <name type="scientific">Methanococcoides cohabitans</name>
    <dbReference type="NCBI Taxonomy" id="3136559"/>
    <lineage>
        <taxon>Archaea</taxon>
        <taxon>Methanobacteriati</taxon>
        <taxon>Methanobacteriota</taxon>
        <taxon>Stenosarchaea group</taxon>
        <taxon>Methanomicrobia</taxon>
        <taxon>Methanosarcinales</taxon>
        <taxon>Methanosarcinaceae</taxon>
        <taxon>Methanococcoides</taxon>
    </lineage>
</organism>
<keyword evidence="3" id="KW-1185">Reference proteome</keyword>